<dbReference type="OrthoDB" id="442087at2759"/>
<evidence type="ECO:0000313" key="2">
    <source>
        <dbReference type="EMBL" id="RHN50702.1"/>
    </source>
</evidence>
<feature type="domain" description="J" evidence="1">
    <location>
        <begin position="3"/>
        <end position="73"/>
    </location>
</feature>
<dbReference type="PRINTS" id="PR00625">
    <property type="entry name" value="JDOMAIN"/>
</dbReference>
<dbReference type="Gene3D" id="1.10.287.110">
    <property type="entry name" value="DnaJ domain"/>
    <property type="match status" value="1"/>
</dbReference>
<dbReference type="Gramene" id="rna35024">
    <property type="protein sequence ID" value="RHN50702.1"/>
    <property type="gene ID" value="gene35024"/>
</dbReference>
<proteinExistence type="predicted"/>
<dbReference type="InterPro" id="IPR050817">
    <property type="entry name" value="DjlA_DnaK_co-chaperone"/>
</dbReference>
<accession>A0A396HBK6</accession>
<organism evidence="2 3">
    <name type="scientific">Medicago truncatula</name>
    <name type="common">Barrel medic</name>
    <name type="synonym">Medicago tribuloides</name>
    <dbReference type="NCBI Taxonomy" id="3880"/>
    <lineage>
        <taxon>Eukaryota</taxon>
        <taxon>Viridiplantae</taxon>
        <taxon>Streptophyta</taxon>
        <taxon>Embryophyta</taxon>
        <taxon>Tracheophyta</taxon>
        <taxon>Spermatophyta</taxon>
        <taxon>Magnoliopsida</taxon>
        <taxon>eudicotyledons</taxon>
        <taxon>Gunneridae</taxon>
        <taxon>Pentapetalae</taxon>
        <taxon>rosids</taxon>
        <taxon>fabids</taxon>
        <taxon>Fabales</taxon>
        <taxon>Fabaceae</taxon>
        <taxon>Papilionoideae</taxon>
        <taxon>50 kb inversion clade</taxon>
        <taxon>NPAAA clade</taxon>
        <taxon>Hologalegina</taxon>
        <taxon>IRL clade</taxon>
        <taxon>Trifolieae</taxon>
        <taxon>Medicago</taxon>
    </lineage>
</organism>
<dbReference type="InterPro" id="IPR001623">
    <property type="entry name" value="DnaJ_domain"/>
</dbReference>
<dbReference type="Proteomes" id="UP000265566">
    <property type="component" value="Chromosome 6"/>
</dbReference>
<name>A0A396HBK6_MEDTR</name>
<dbReference type="CDD" id="cd06257">
    <property type="entry name" value="DnaJ"/>
    <property type="match status" value="1"/>
</dbReference>
<dbReference type="InterPro" id="IPR036869">
    <property type="entry name" value="J_dom_sf"/>
</dbReference>
<protein>
    <submittedName>
        <fullName evidence="2">Putative DnaJ domain-containing protein</fullName>
    </submittedName>
</protein>
<gene>
    <name evidence="2" type="ORF">MtrunA17_Chr6g0460381</name>
</gene>
<reference evidence="3" key="1">
    <citation type="journal article" date="2018" name="Nat. Plants">
        <title>Whole-genome landscape of Medicago truncatula symbiotic genes.</title>
        <authorList>
            <person name="Pecrix Y."/>
            <person name="Staton S.E."/>
            <person name="Sallet E."/>
            <person name="Lelandais-Briere C."/>
            <person name="Moreau S."/>
            <person name="Carrere S."/>
            <person name="Blein T."/>
            <person name="Jardinaud M.F."/>
            <person name="Latrasse D."/>
            <person name="Zouine M."/>
            <person name="Zahm M."/>
            <person name="Kreplak J."/>
            <person name="Mayjonade B."/>
            <person name="Satge C."/>
            <person name="Perez M."/>
            <person name="Cauet S."/>
            <person name="Marande W."/>
            <person name="Chantry-Darmon C."/>
            <person name="Lopez-Roques C."/>
            <person name="Bouchez O."/>
            <person name="Berard A."/>
            <person name="Debelle F."/>
            <person name="Munos S."/>
            <person name="Bendahmane A."/>
            <person name="Berges H."/>
            <person name="Niebel A."/>
            <person name="Buitink J."/>
            <person name="Frugier F."/>
            <person name="Benhamed M."/>
            <person name="Crespi M."/>
            <person name="Gouzy J."/>
            <person name="Gamas P."/>
        </authorList>
    </citation>
    <scope>NUCLEOTIDE SEQUENCE [LARGE SCALE GENOMIC DNA]</scope>
    <source>
        <strain evidence="3">cv. Jemalong A17</strain>
    </source>
</reference>
<evidence type="ECO:0000313" key="3">
    <source>
        <dbReference type="Proteomes" id="UP000265566"/>
    </source>
</evidence>
<dbReference type="AlphaFoldDB" id="A0A396HBK6"/>
<dbReference type="PROSITE" id="PS00636">
    <property type="entry name" value="DNAJ_1"/>
    <property type="match status" value="1"/>
</dbReference>
<sequence>MMDHYKVLGLNKTASKEEIKIAFKKLAFQFHPDKHSQSSKSVRENATIRFKQVSEAYEVLMDDRKRAEFNYRWRAGGGGGSGGAGGSAGNYYYQSQYSYGYGRSGSGSGSGSGYYGKSGSGGSGGFGDKFGVFIRILTARSSLLNLGFAAAILGAMVVVDSSGESLWKMQNSGKSFEEAINTIEKAKVYKKDNTNEHP</sequence>
<comment type="caution">
    <text evidence="2">The sequence shown here is derived from an EMBL/GenBank/DDBJ whole genome shotgun (WGS) entry which is preliminary data.</text>
</comment>
<dbReference type="Pfam" id="PF00226">
    <property type="entry name" value="DnaJ"/>
    <property type="match status" value="1"/>
</dbReference>
<dbReference type="SUPFAM" id="SSF46565">
    <property type="entry name" value="Chaperone J-domain"/>
    <property type="match status" value="1"/>
</dbReference>
<dbReference type="PROSITE" id="PS50076">
    <property type="entry name" value="DNAJ_2"/>
    <property type="match status" value="1"/>
</dbReference>
<dbReference type="InterPro" id="IPR018253">
    <property type="entry name" value="DnaJ_domain_CS"/>
</dbReference>
<evidence type="ECO:0000259" key="1">
    <source>
        <dbReference type="PROSITE" id="PS50076"/>
    </source>
</evidence>
<dbReference type="EMBL" id="PSQE01000006">
    <property type="protein sequence ID" value="RHN50702.1"/>
    <property type="molecule type" value="Genomic_DNA"/>
</dbReference>
<dbReference type="PANTHER" id="PTHR24074">
    <property type="entry name" value="CO-CHAPERONE PROTEIN DJLA"/>
    <property type="match status" value="1"/>
</dbReference>
<dbReference type="FunFam" id="1.10.287.110:FF:000073">
    <property type="entry name" value="DnaJ domain protein"/>
    <property type="match status" value="1"/>
</dbReference>
<dbReference type="SMART" id="SM00271">
    <property type="entry name" value="DnaJ"/>
    <property type="match status" value="1"/>
</dbReference>